<dbReference type="InterPro" id="IPR027417">
    <property type="entry name" value="P-loop_NTPase"/>
</dbReference>
<proteinExistence type="inferred from homology"/>
<dbReference type="GO" id="GO:0008146">
    <property type="term" value="F:sulfotransferase activity"/>
    <property type="evidence" value="ECO:0007669"/>
    <property type="project" value="InterPro"/>
</dbReference>
<dbReference type="OrthoDB" id="3399180at2"/>
<protein>
    <submittedName>
        <fullName evidence="4">Putative sulfotransferase protein</fullName>
    </submittedName>
</protein>
<dbReference type="KEGG" id="ttc:FOKN1_1297"/>
<keyword evidence="5" id="KW-1185">Reference proteome</keyword>
<dbReference type="PANTHER" id="PTHR11783">
    <property type="entry name" value="SULFOTRANSFERASE SULT"/>
    <property type="match status" value="1"/>
</dbReference>
<sequence length="324" mass="37966">MTSTFAALRASLPQASKTLWKKTSRRLLKLRLDLTGADEDERIRAERRLRGREQYRKLRQADAVVVSFGKSGRTWLRVMVSRLYQQLYGLPENALIGFDNFHNMDRRIPRIFFTHDNYIGDYTGHVDSKADFYDKKVLLLVRDPRDVAVSQFFQWQHRMRPEKKALNQYPPHGEQCSVYEFVRHEGAGLPKVMEFMNLWAREMDKVREFALVRYEDMRADPHATLSRVAEFLEIPATAEQIQEAVDYASYENMKKMESAQSFRLSGGRMVPRDRNNPDSYKVRRAKVGGYRDYFEDEQVREIDALMEATLDPVFDYRAGEDPAV</sequence>
<organism evidence="4 5">
    <name type="scientific">Thiohalobacter thiocyanaticus</name>
    <dbReference type="NCBI Taxonomy" id="585455"/>
    <lineage>
        <taxon>Bacteria</taxon>
        <taxon>Pseudomonadati</taxon>
        <taxon>Pseudomonadota</taxon>
        <taxon>Gammaproteobacteria</taxon>
        <taxon>Thiohalobacterales</taxon>
        <taxon>Thiohalobacteraceae</taxon>
        <taxon>Thiohalobacter</taxon>
    </lineage>
</organism>
<dbReference type="RefSeq" id="WP_096365844.1">
    <property type="nucleotide sequence ID" value="NZ_AP018052.1"/>
</dbReference>
<keyword evidence="2 4" id="KW-0808">Transferase</keyword>
<name>A0A1Z4VQD5_9GAMM</name>
<dbReference type="EMBL" id="AP018052">
    <property type="protein sequence ID" value="BAZ93695.1"/>
    <property type="molecule type" value="Genomic_DNA"/>
</dbReference>
<evidence type="ECO:0000256" key="1">
    <source>
        <dbReference type="ARBA" id="ARBA00005771"/>
    </source>
</evidence>
<evidence type="ECO:0000256" key="2">
    <source>
        <dbReference type="ARBA" id="ARBA00022679"/>
    </source>
</evidence>
<accession>A0A1Z4VQD5</accession>
<reference evidence="4 5" key="1">
    <citation type="submission" date="2017-05" db="EMBL/GenBank/DDBJ databases">
        <title>Thiocyanate degradation by Thiohalobacter thiocyanaticus FOKN1.</title>
        <authorList>
            <person name="Oshiki M."/>
            <person name="Fukushima T."/>
            <person name="Kawano S."/>
            <person name="Nakagawa J."/>
        </authorList>
    </citation>
    <scope>NUCLEOTIDE SEQUENCE [LARGE SCALE GENOMIC DNA]</scope>
    <source>
        <strain evidence="4 5">FOKN1</strain>
    </source>
</reference>
<evidence type="ECO:0000313" key="5">
    <source>
        <dbReference type="Proteomes" id="UP000218765"/>
    </source>
</evidence>
<comment type="similarity">
    <text evidence="1">Belongs to the sulfotransferase 1 family.</text>
</comment>
<dbReference type="AlphaFoldDB" id="A0A1Z4VQD5"/>
<dbReference type="InterPro" id="IPR000863">
    <property type="entry name" value="Sulfotransferase_dom"/>
</dbReference>
<dbReference type="Pfam" id="PF00685">
    <property type="entry name" value="Sulfotransfer_1"/>
    <property type="match status" value="1"/>
</dbReference>
<dbReference type="Proteomes" id="UP000218765">
    <property type="component" value="Chromosome"/>
</dbReference>
<dbReference type="Gene3D" id="3.40.50.300">
    <property type="entry name" value="P-loop containing nucleotide triphosphate hydrolases"/>
    <property type="match status" value="1"/>
</dbReference>
<feature type="domain" description="Sulfotransferase" evidence="3">
    <location>
        <begin position="62"/>
        <end position="310"/>
    </location>
</feature>
<gene>
    <name evidence="4" type="ORF">FOKN1_1297</name>
</gene>
<evidence type="ECO:0000313" key="4">
    <source>
        <dbReference type="EMBL" id="BAZ93695.1"/>
    </source>
</evidence>
<evidence type="ECO:0000259" key="3">
    <source>
        <dbReference type="Pfam" id="PF00685"/>
    </source>
</evidence>
<dbReference type="SUPFAM" id="SSF52540">
    <property type="entry name" value="P-loop containing nucleoside triphosphate hydrolases"/>
    <property type="match status" value="1"/>
</dbReference>